<dbReference type="InterPro" id="IPR002934">
    <property type="entry name" value="Polymerase_NTP_transf_dom"/>
</dbReference>
<protein>
    <recommendedName>
        <fullName evidence="1">Polymerase nucleotidyl transferase domain-containing protein</fullName>
    </recommendedName>
</protein>
<dbReference type="AlphaFoldDB" id="A0A147JWB4"/>
<dbReference type="STRING" id="1776334.APZ16_01045"/>
<dbReference type="Proteomes" id="UP000074294">
    <property type="component" value="Unassembled WGS sequence"/>
</dbReference>
<proteinExistence type="predicted"/>
<gene>
    <name evidence="2" type="ORF">APZ16_01045</name>
</gene>
<evidence type="ECO:0000259" key="1">
    <source>
        <dbReference type="Pfam" id="PF01909"/>
    </source>
</evidence>
<dbReference type="Pfam" id="PF01909">
    <property type="entry name" value="NTP_transf_2"/>
    <property type="match status" value="1"/>
</dbReference>
<evidence type="ECO:0000313" key="2">
    <source>
        <dbReference type="EMBL" id="KUO40730.1"/>
    </source>
</evidence>
<evidence type="ECO:0000313" key="3">
    <source>
        <dbReference type="Proteomes" id="UP000074294"/>
    </source>
</evidence>
<dbReference type="InterPro" id="IPR043519">
    <property type="entry name" value="NT_sf"/>
</dbReference>
<accession>A0A147JWB4</accession>
<sequence>MVRPARVADVREVVYSEEHWKLWGDLRRRALEVMLPLESSGFRPIVHGSVARGDVSKDSDVDVVIPYPLPSFKLELALQAAGLSPVKREIVMATPWQLPKAHLYIEDDRSVTFPLVKPRQNELEFYYFGGAAGVDELQRGIRVPGVDKRLMLIEPTPAGHRESPVRGNEAAVAKILGVGLEIVRERVQVLTRRVEVGHTGIFLRRPLAPGESFEEVFQGLIRENPDMKIGLKGRLP</sequence>
<feature type="domain" description="Polymerase nucleotidyl transferase" evidence="1">
    <location>
        <begin position="45"/>
        <end position="75"/>
    </location>
</feature>
<dbReference type="CDD" id="cd05403">
    <property type="entry name" value="NT_KNTase_like"/>
    <property type="match status" value="1"/>
</dbReference>
<comment type="caution">
    <text evidence="2">The sequence shown here is derived from an EMBL/GenBank/DDBJ whole genome shotgun (WGS) entry which is preliminary data.</text>
</comment>
<reference evidence="2 3" key="1">
    <citation type="journal article" date="2016" name="Nat. Microbiol.">
        <title>Genomic inference of the metabolism of cosmopolitan subsurface Archaea, Hadesarchaea.</title>
        <authorList>
            <person name="Baker B.J."/>
            <person name="Saw J.H."/>
            <person name="Lind A.E."/>
            <person name="Lazar C.S."/>
            <person name="Hinrichs K.-U."/>
            <person name="Teske A.P."/>
            <person name="Ettema T.J."/>
        </authorList>
    </citation>
    <scope>NUCLEOTIDE SEQUENCE [LARGE SCALE GENOMIC DNA]</scope>
</reference>
<organism evidence="2 3">
    <name type="scientific">Hadarchaeum yellowstonense</name>
    <dbReference type="NCBI Taxonomy" id="1776334"/>
    <lineage>
        <taxon>Archaea</taxon>
        <taxon>Methanobacteriati</taxon>
        <taxon>Candidatus Hadarchaeota</taxon>
        <taxon>Candidatus Hadarchaeia</taxon>
        <taxon>Candidatus Hadarchaeales</taxon>
        <taxon>Candidatus Hadarchaeaceae</taxon>
        <taxon>Candidatus Hadarchaeum</taxon>
    </lineage>
</organism>
<dbReference type="SUPFAM" id="SSF81301">
    <property type="entry name" value="Nucleotidyltransferase"/>
    <property type="match status" value="1"/>
</dbReference>
<dbReference type="EMBL" id="LQMQ01000036">
    <property type="protein sequence ID" value="KUO40730.1"/>
    <property type="molecule type" value="Genomic_DNA"/>
</dbReference>
<dbReference type="PIRSF" id="PIRSF005928">
    <property type="entry name" value="Nucleotidltrnsf"/>
    <property type="match status" value="1"/>
</dbReference>
<dbReference type="GO" id="GO:0016779">
    <property type="term" value="F:nucleotidyltransferase activity"/>
    <property type="evidence" value="ECO:0007669"/>
    <property type="project" value="InterPro"/>
</dbReference>
<dbReference type="InterPro" id="IPR009185">
    <property type="entry name" value="Nucleotidl_trans"/>
</dbReference>
<name>A0A147JWB4_HADYE</name>